<proteinExistence type="predicted"/>
<evidence type="ECO:0000313" key="1">
    <source>
        <dbReference type="EMBL" id="KAK8148837.1"/>
    </source>
</evidence>
<keyword evidence="2" id="KW-1185">Reference proteome</keyword>
<sequence>MQLRGHESWKEWHKFVLVQLDMMGLRHLLNADLRPMSGTEHYQYAWDQNRAVQLLVKNMSEQVLQRLWNDGWEMSSATLKNTLALLADLLAEPERHPQQSYETHRDIVDLTRMDLAPASNGLDQYLKDAQQCHLRLLARYGGGNGSVEELLEHLFTSSVMEGLKAAQPSNYTQWMLELDRETRSKFVTQLVSLVKDPFLDCPGRQVNAALVGAPRRPGDWERSKWQRRRARRAAKRSRAAWGLPPYVPCHKRYRGKDYPDCYRPRYDDTTQEMKDNGGSYMVDDIL</sequence>
<dbReference type="Proteomes" id="UP001397290">
    <property type="component" value="Unassembled WGS sequence"/>
</dbReference>
<name>A0AAW0S317_9HYPO</name>
<dbReference type="EMBL" id="JAAHCF010000071">
    <property type="protein sequence ID" value="KAK8148837.1"/>
    <property type="molecule type" value="Genomic_DNA"/>
</dbReference>
<gene>
    <name evidence="1" type="ORF">G3M48_009047</name>
</gene>
<evidence type="ECO:0000313" key="2">
    <source>
        <dbReference type="Proteomes" id="UP001397290"/>
    </source>
</evidence>
<reference evidence="1 2" key="1">
    <citation type="submission" date="2020-02" db="EMBL/GenBank/DDBJ databases">
        <title>Comparative genomics of the hypocrealean fungal genus Beauvera.</title>
        <authorList>
            <person name="Showalter D.N."/>
            <person name="Bushley K.E."/>
            <person name="Rehner S.A."/>
        </authorList>
    </citation>
    <scope>NUCLEOTIDE SEQUENCE [LARGE SCALE GENOMIC DNA]</scope>
    <source>
        <strain evidence="1 2">ARSEF4384</strain>
    </source>
</reference>
<protein>
    <submittedName>
        <fullName evidence="1">Uncharacterized protein</fullName>
    </submittedName>
</protein>
<organism evidence="1 2">
    <name type="scientific">Beauveria asiatica</name>
    <dbReference type="NCBI Taxonomy" id="1069075"/>
    <lineage>
        <taxon>Eukaryota</taxon>
        <taxon>Fungi</taxon>
        <taxon>Dikarya</taxon>
        <taxon>Ascomycota</taxon>
        <taxon>Pezizomycotina</taxon>
        <taxon>Sordariomycetes</taxon>
        <taxon>Hypocreomycetidae</taxon>
        <taxon>Hypocreales</taxon>
        <taxon>Cordycipitaceae</taxon>
        <taxon>Beauveria</taxon>
    </lineage>
</organism>
<dbReference type="AlphaFoldDB" id="A0AAW0S317"/>
<accession>A0AAW0S317</accession>
<comment type="caution">
    <text evidence="1">The sequence shown here is derived from an EMBL/GenBank/DDBJ whole genome shotgun (WGS) entry which is preliminary data.</text>
</comment>